<dbReference type="AlphaFoldDB" id="A0A5C7AUA7"/>
<name>A0A5C7AUA7_9BACT</name>
<feature type="transmembrane region" description="Helical" evidence="1">
    <location>
        <begin position="270"/>
        <end position="289"/>
    </location>
</feature>
<dbReference type="OrthoDB" id="9788724at2"/>
<gene>
    <name evidence="3" type="ORF">ESV85_11780</name>
</gene>
<feature type="transmembrane region" description="Helical" evidence="1">
    <location>
        <begin position="205"/>
        <end position="225"/>
    </location>
</feature>
<evidence type="ECO:0000259" key="2">
    <source>
        <dbReference type="Pfam" id="PF16401"/>
    </source>
</evidence>
<dbReference type="Proteomes" id="UP000321935">
    <property type="component" value="Unassembled WGS sequence"/>
</dbReference>
<comment type="caution">
    <text evidence="3">The sequence shown here is derived from an EMBL/GenBank/DDBJ whole genome shotgun (WGS) entry which is preliminary data.</text>
</comment>
<feature type="transmembrane region" description="Helical" evidence="1">
    <location>
        <begin position="153"/>
        <end position="173"/>
    </location>
</feature>
<dbReference type="InterPro" id="IPR032176">
    <property type="entry name" value="DUF5009"/>
</dbReference>
<keyword evidence="1" id="KW-0472">Membrane</keyword>
<dbReference type="EMBL" id="VORW01000006">
    <property type="protein sequence ID" value="TXE11219.1"/>
    <property type="molecule type" value="Genomic_DNA"/>
</dbReference>
<organism evidence="3 4">
    <name type="scientific">Algoriphagus aquimarinus</name>
    <dbReference type="NCBI Taxonomy" id="237018"/>
    <lineage>
        <taxon>Bacteria</taxon>
        <taxon>Pseudomonadati</taxon>
        <taxon>Bacteroidota</taxon>
        <taxon>Cytophagia</taxon>
        <taxon>Cytophagales</taxon>
        <taxon>Cyclobacteriaceae</taxon>
        <taxon>Algoriphagus</taxon>
    </lineage>
</organism>
<dbReference type="Pfam" id="PF16401">
    <property type="entry name" value="DUF5009"/>
    <property type="match status" value="1"/>
</dbReference>
<sequence length="367" mass="41521">MNENLVMPNRILSIDALRGFDMLLIIFADRFFIRLNQGAGTSFTESLAMQFDHPEWFGSTFYDIIMPLFLFVVGAVIPFSLSKRIQENTSKTSIYGKLIKRFVILFILGWIVQGNLLDLDASQFHVFSNTLQAIAVGYFFSCVAYINLDKKWLYFIFAACLIAYALILTIPNVPGVGKSVLLPDRNYALYFDQLVFGKFDDGLQYTWFLTGLGFTATTLSGVFAGELIKSKLPREKVALYLFIAGIAALGLGLIWGIWHPIVKKIWTSSFVLASSGVCYILLALFYWIIDVKGKVKWAFPFKVIGMNAIAAYVLSHVFNFSRIADFLLFGLEQYVGAYYGMITATGGFALLYLLLWYMYKNKTFIKV</sequence>
<dbReference type="PANTHER" id="PTHR31061:SF24">
    <property type="entry name" value="LD22376P"/>
    <property type="match status" value="1"/>
</dbReference>
<feature type="domain" description="DUF5009" evidence="2">
    <location>
        <begin position="12"/>
        <end position="107"/>
    </location>
</feature>
<keyword evidence="1" id="KW-1133">Transmembrane helix</keyword>
<evidence type="ECO:0000313" key="4">
    <source>
        <dbReference type="Proteomes" id="UP000321935"/>
    </source>
</evidence>
<evidence type="ECO:0000313" key="3">
    <source>
        <dbReference type="EMBL" id="TXE11219.1"/>
    </source>
</evidence>
<protein>
    <submittedName>
        <fullName evidence="3">DUF5009 domain-containing protein</fullName>
    </submittedName>
</protein>
<feature type="transmembrane region" description="Helical" evidence="1">
    <location>
        <begin position="338"/>
        <end position="359"/>
    </location>
</feature>
<feature type="transmembrane region" description="Helical" evidence="1">
    <location>
        <begin position="237"/>
        <end position="258"/>
    </location>
</feature>
<dbReference type="RefSeq" id="WP_146917820.1">
    <property type="nucleotide sequence ID" value="NZ_VORW01000006.1"/>
</dbReference>
<feature type="transmembrane region" description="Helical" evidence="1">
    <location>
        <begin position="124"/>
        <end position="146"/>
    </location>
</feature>
<feature type="transmembrane region" description="Helical" evidence="1">
    <location>
        <begin position="301"/>
        <end position="318"/>
    </location>
</feature>
<evidence type="ECO:0000256" key="1">
    <source>
        <dbReference type="SAM" id="Phobius"/>
    </source>
</evidence>
<reference evidence="3 4" key="1">
    <citation type="submission" date="2019-08" db="EMBL/GenBank/DDBJ databases">
        <title>Genomes sequence of Algoriphagus aquimarinus ACAM450.</title>
        <authorList>
            <person name="Bowman J.P."/>
        </authorList>
    </citation>
    <scope>NUCLEOTIDE SEQUENCE [LARGE SCALE GENOMIC DNA]</scope>
    <source>
        <strain evidence="3 4">ACAM 450</strain>
    </source>
</reference>
<dbReference type="PANTHER" id="PTHR31061">
    <property type="entry name" value="LD22376P"/>
    <property type="match status" value="1"/>
</dbReference>
<proteinExistence type="predicted"/>
<accession>A0A5C7AUA7</accession>
<keyword evidence="1" id="KW-0812">Transmembrane</keyword>
<feature type="transmembrane region" description="Helical" evidence="1">
    <location>
        <begin position="64"/>
        <end position="82"/>
    </location>
</feature>